<dbReference type="GO" id="GO:0004674">
    <property type="term" value="F:protein serine/threonine kinase activity"/>
    <property type="evidence" value="ECO:0007669"/>
    <property type="project" value="TreeGrafter"/>
</dbReference>
<protein>
    <recommendedName>
        <fullName evidence="2">Protein kinase domain-containing protein</fullName>
    </recommendedName>
</protein>
<dbReference type="EMBL" id="JH413802">
    <property type="protein sequence ID" value="EHL32164.1"/>
    <property type="molecule type" value="Genomic_DNA"/>
</dbReference>
<dbReference type="SUPFAM" id="SSF56112">
    <property type="entry name" value="Protein kinase-like (PK-like)"/>
    <property type="match status" value="1"/>
</dbReference>
<dbReference type="GO" id="GO:0005524">
    <property type="term" value="F:ATP binding"/>
    <property type="evidence" value="ECO:0007669"/>
    <property type="project" value="UniProtKB-UniRule"/>
</dbReference>
<dbReference type="PANTHER" id="PTHR44167">
    <property type="entry name" value="OVARIAN-SPECIFIC SERINE/THREONINE-PROTEIN KINASE LOK-RELATED"/>
    <property type="match status" value="1"/>
</dbReference>
<keyword evidence="4" id="KW-1185">Reference proteome</keyword>
<keyword evidence="1" id="KW-0067">ATP-binding</keyword>
<feature type="domain" description="Protein kinase" evidence="2">
    <location>
        <begin position="59"/>
        <end position="336"/>
    </location>
</feature>
<keyword evidence="1" id="KW-0547">Nucleotide-binding</keyword>
<evidence type="ECO:0000313" key="4">
    <source>
        <dbReference type="Proteomes" id="UP000002770"/>
    </source>
</evidence>
<dbReference type="STRING" id="658187.LDG_5768"/>
<dbReference type="InParanoid" id="G9EKN1"/>
<dbReference type="Gene3D" id="1.10.510.10">
    <property type="entry name" value="Transferase(Phosphotransferase) domain 1"/>
    <property type="match status" value="1"/>
</dbReference>
<dbReference type="InterPro" id="IPR017441">
    <property type="entry name" value="Protein_kinase_ATP_BS"/>
</dbReference>
<dbReference type="HOGENOM" id="CLU_603813_0_0_6"/>
<evidence type="ECO:0000313" key="3">
    <source>
        <dbReference type="EMBL" id="EHL32164.1"/>
    </source>
</evidence>
<sequence length="473" mass="53989">MSVNNDELDNLLQAEKIRVLSQKAKEHFSKSNSHNIFEDGEDEFKIVRLYDKQENVIYFLMSQKLGAGAFGEVSRGIQLDIEHRSVIPNTDVAIKITDFSEGGTVATVDIETAKKETEHEQSVLSRIQQSSGFSIGKRTKKVQIKFDEELTIEKVAEVHEAIVAMPLYPGKDMQHKVHKDKFSYGSITFAELASKLCSNLKKLHDKDIIHSDLKPANIIWDAQNGHANIVDFNRAKFISPPETHVFSSSSSDKSYMAPDCFMKNKGYRFSKASDVYSLGKIFSEKFDITPQNGQKESLMNKNYLSYDQLIIKSFLEKMTSANEAQRPTIKKCNEFFNQLENKMKLDVEQPDNKTRLELSKKIISLEIYANQLRTEINQESRIYKFLASSGITADKTKKYEETIKTIELLTQALSTPTINKELLKEHQQSLYEAHSKASGILSFKGRYHKILESMTKSVEEPEQDNTRKLTKNL</sequence>
<organism evidence="3 4">
    <name type="scientific">Legionella drancourtii LLAP12</name>
    <dbReference type="NCBI Taxonomy" id="658187"/>
    <lineage>
        <taxon>Bacteria</taxon>
        <taxon>Pseudomonadati</taxon>
        <taxon>Pseudomonadota</taxon>
        <taxon>Gammaproteobacteria</taxon>
        <taxon>Legionellales</taxon>
        <taxon>Legionellaceae</taxon>
        <taxon>Legionella</taxon>
    </lineage>
</organism>
<proteinExistence type="predicted"/>
<dbReference type="PANTHER" id="PTHR44167:SF24">
    <property type="entry name" value="SERINE_THREONINE-PROTEIN KINASE CHK2"/>
    <property type="match status" value="1"/>
</dbReference>
<dbReference type="Pfam" id="PF00069">
    <property type="entry name" value="Pkinase"/>
    <property type="match status" value="1"/>
</dbReference>
<dbReference type="InterPro" id="IPR000719">
    <property type="entry name" value="Prot_kinase_dom"/>
</dbReference>
<dbReference type="RefSeq" id="WP_006869728.1">
    <property type="nucleotide sequence ID" value="NZ_JH413802.1"/>
</dbReference>
<evidence type="ECO:0000256" key="1">
    <source>
        <dbReference type="PROSITE-ProRule" id="PRU10141"/>
    </source>
</evidence>
<gene>
    <name evidence="3" type="ORF">LDG_5768</name>
</gene>
<dbReference type="InterPro" id="IPR011009">
    <property type="entry name" value="Kinase-like_dom_sf"/>
</dbReference>
<dbReference type="PROSITE" id="PS00107">
    <property type="entry name" value="PROTEIN_KINASE_ATP"/>
    <property type="match status" value="1"/>
</dbReference>
<dbReference type="Proteomes" id="UP000002770">
    <property type="component" value="Unassembled WGS sequence"/>
</dbReference>
<name>G9EKN1_9GAMM</name>
<dbReference type="SMART" id="SM00220">
    <property type="entry name" value="S_TKc"/>
    <property type="match status" value="1"/>
</dbReference>
<dbReference type="eggNOG" id="COG0515">
    <property type="taxonomic scope" value="Bacteria"/>
</dbReference>
<dbReference type="PROSITE" id="PS50011">
    <property type="entry name" value="PROTEIN_KINASE_DOM"/>
    <property type="match status" value="1"/>
</dbReference>
<dbReference type="OrthoDB" id="5633255at2"/>
<accession>G9EKN1</accession>
<feature type="binding site" evidence="1">
    <location>
        <position position="95"/>
    </location>
    <ligand>
        <name>ATP</name>
        <dbReference type="ChEBI" id="CHEBI:30616"/>
    </ligand>
</feature>
<evidence type="ECO:0000259" key="2">
    <source>
        <dbReference type="PROSITE" id="PS50011"/>
    </source>
</evidence>
<dbReference type="AlphaFoldDB" id="G9EKN1"/>
<reference evidence="3 4" key="1">
    <citation type="journal article" date="2011" name="BMC Genomics">
        <title>Insight into cross-talk between intra-amoebal pathogens.</title>
        <authorList>
            <person name="Gimenez G."/>
            <person name="Bertelli C."/>
            <person name="Moliner C."/>
            <person name="Robert C."/>
            <person name="Raoult D."/>
            <person name="Fournier P.E."/>
            <person name="Greub G."/>
        </authorList>
    </citation>
    <scope>NUCLEOTIDE SEQUENCE [LARGE SCALE GENOMIC DNA]</scope>
    <source>
        <strain evidence="3 4">LLAP12</strain>
    </source>
</reference>